<evidence type="ECO:0000256" key="1">
    <source>
        <dbReference type="ARBA" id="ARBA00004167"/>
    </source>
</evidence>
<evidence type="ECO:0000313" key="15">
    <source>
        <dbReference type="Proteomes" id="UP000001593"/>
    </source>
</evidence>
<evidence type="ECO:0000256" key="9">
    <source>
        <dbReference type="ARBA" id="ARBA00023136"/>
    </source>
</evidence>
<dbReference type="InParanoid" id="A7S2X1"/>
<dbReference type="InterPro" id="IPR038577">
    <property type="entry name" value="GT10-like_C_sf"/>
</dbReference>
<proteinExistence type="inferred from homology"/>
<evidence type="ECO:0000259" key="12">
    <source>
        <dbReference type="Pfam" id="PF00852"/>
    </source>
</evidence>
<dbReference type="Pfam" id="PF17039">
    <property type="entry name" value="Glyco_tran_10_N"/>
    <property type="match status" value="1"/>
</dbReference>
<evidence type="ECO:0000313" key="14">
    <source>
        <dbReference type="EMBL" id="EDO42002.1"/>
    </source>
</evidence>
<dbReference type="STRING" id="45351.A7S2X1"/>
<keyword evidence="10" id="KW-0325">Glycoprotein</keyword>
<reference evidence="14 15" key="1">
    <citation type="journal article" date="2007" name="Science">
        <title>Sea anemone genome reveals ancestral eumetazoan gene repertoire and genomic organization.</title>
        <authorList>
            <person name="Putnam N.H."/>
            <person name="Srivastava M."/>
            <person name="Hellsten U."/>
            <person name="Dirks B."/>
            <person name="Chapman J."/>
            <person name="Salamov A."/>
            <person name="Terry A."/>
            <person name="Shapiro H."/>
            <person name="Lindquist E."/>
            <person name="Kapitonov V.V."/>
            <person name="Jurka J."/>
            <person name="Genikhovich G."/>
            <person name="Grigoriev I.V."/>
            <person name="Lucas S.M."/>
            <person name="Steele R.E."/>
            <person name="Finnerty J.R."/>
            <person name="Technau U."/>
            <person name="Martindale M.Q."/>
            <person name="Rokhsar D.S."/>
        </authorList>
    </citation>
    <scope>NUCLEOTIDE SEQUENCE [LARGE SCALE GENOMIC DNA]</scope>
    <source>
        <strain evidence="15">CH2 X CH6</strain>
    </source>
</reference>
<dbReference type="HOGENOM" id="CLU_032075_3_0_1"/>
<dbReference type="EMBL" id="DS469570">
    <property type="protein sequence ID" value="EDO42002.1"/>
    <property type="molecule type" value="Genomic_DNA"/>
</dbReference>
<keyword evidence="4 11" id="KW-0328">Glycosyltransferase</keyword>
<dbReference type="UniPathway" id="UPA00378"/>
<feature type="non-terminal residue" evidence="14">
    <location>
        <position position="1"/>
    </location>
</feature>
<evidence type="ECO:0000256" key="10">
    <source>
        <dbReference type="ARBA" id="ARBA00023180"/>
    </source>
</evidence>
<dbReference type="KEGG" id="nve:5513806"/>
<dbReference type="EC" id="2.4.1.-" evidence="11"/>
<dbReference type="InterPro" id="IPR055270">
    <property type="entry name" value="Glyco_tran_10_C"/>
</dbReference>
<dbReference type="PANTHER" id="PTHR11929:SF145">
    <property type="entry name" value="ALPHA-(1,3)-FUCOSYLTRANSFERASE FUT-1"/>
    <property type="match status" value="1"/>
</dbReference>
<dbReference type="GO" id="GO:0032580">
    <property type="term" value="C:Golgi cisterna membrane"/>
    <property type="evidence" value="ECO:0007669"/>
    <property type="project" value="UniProtKB-SubCell"/>
</dbReference>
<evidence type="ECO:0000256" key="2">
    <source>
        <dbReference type="ARBA" id="ARBA00004922"/>
    </source>
</evidence>
<dbReference type="Proteomes" id="UP000001593">
    <property type="component" value="Unassembled WGS sequence"/>
</dbReference>
<protein>
    <recommendedName>
        <fullName evidence="11">Fucosyltransferase</fullName>
        <ecNumber evidence="11">2.4.1.-</ecNumber>
    </recommendedName>
</protein>
<dbReference type="Pfam" id="PF00852">
    <property type="entry name" value="Glyco_transf_10"/>
    <property type="match status" value="1"/>
</dbReference>
<dbReference type="PhylomeDB" id="A7S2X1"/>
<organism evidence="14 15">
    <name type="scientific">Nematostella vectensis</name>
    <name type="common">Starlet sea anemone</name>
    <dbReference type="NCBI Taxonomy" id="45351"/>
    <lineage>
        <taxon>Eukaryota</taxon>
        <taxon>Metazoa</taxon>
        <taxon>Cnidaria</taxon>
        <taxon>Anthozoa</taxon>
        <taxon>Hexacorallia</taxon>
        <taxon>Actiniaria</taxon>
        <taxon>Edwardsiidae</taxon>
        <taxon>Nematostella</taxon>
    </lineage>
</organism>
<dbReference type="Gene3D" id="3.40.50.11660">
    <property type="entry name" value="Glycosyl transferase family 10, C-terminal domain"/>
    <property type="match status" value="1"/>
</dbReference>
<keyword evidence="8" id="KW-1133">Transmembrane helix</keyword>
<keyword evidence="7" id="KW-0735">Signal-anchor</keyword>
<dbReference type="PANTHER" id="PTHR11929">
    <property type="entry name" value="ALPHA- 1,3 -FUCOSYLTRANSFERASE"/>
    <property type="match status" value="1"/>
</dbReference>
<dbReference type="OMA" id="WALFTHE"/>
<evidence type="ECO:0000256" key="11">
    <source>
        <dbReference type="RuleBase" id="RU003832"/>
    </source>
</evidence>
<dbReference type="AlphaFoldDB" id="A7S2X1"/>
<sequence>MATREQCPLWKIELTYNKSRFAESDLVIFHALGGNMPNTNELRRLSKNRPLLQRWVYHSMESPKVTPMVSPLNGFFNATWTYRSDSDFSAAYATYVPLSPTEMSYKKVTISKRDYSKGKTSLVAWVVSNCSARLRNEFVAELMKYIDVHVYGSCSSNYNQTRVCNRGKMSKCLKKYKFYLSFENALCKDYITEKYWDRLGEEDVVPVVLGGADASDYSRVAIPGSYINVWDFKSVKELAEYLKYLDKKPAAYNKYFQWRSYYKRNTQHYPICNFCK</sequence>
<feature type="domain" description="Fucosyltransferase N-terminal" evidence="13">
    <location>
        <begin position="12"/>
        <end position="92"/>
    </location>
</feature>
<dbReference type="FunFam" id="3.40.50.11660:FF:000006">
    <property type="entry name" value="Alpha-(1,3)-fucosyltransferase C"/>
    <property type="match status" value="1"/>
</dbReference>
<dbReference type="InterPro" id="IPR001503">
    <property type="entry name" value="Glyco_trans_10"/>
</dbReference>
<comment type="pathway">
    <text evidence="2">Protein modification; protein glycosylation.</text>
</comment>
<feature type="domain" description="Fucosyltransferase C-terminal" evidence="12">
    <location>
        <begin position="117"/>
        <end position="276"/>
    </location>
</feature>
<accession>A7S2X1</accession>
<evidence type="ECO:0000256" key="6">
    <source>
        <dbReference type="ARBA" id="ARBA00022692"/>
    </source>
</evidence>
<dbReference type="SUPFAM" id="SSF53756">
    <property type="entry name" value="UDP-Glycosyltransferase/glycogen phosphorylase"/>
    <property type="match status" value="1"/>
</dbReference>
<evidence type="ECO:0000256" key="4">
    <source>
        <dbReference type="ARBA" id="ARBA00022676"/>
    </source>
</evidence>
<name>A7S2X1_NEMVE</name>
<evidence type="ECO:0000259" key="13">
    <source>
        <dbReference type="Pfam" id="PF17039"/>
    </source>
</evidence>
<keyword evidence="9" id="KW-0472">Membrane</keyword>
<comment type="similarity">
    <text evidence="3 11">Belongs to the glycosyltransferase 10 family.</text>
</comment>
<dbReference type="InterPro" id="IPR031481">
    <property type="entry name" value="Glyco_tran_10_N"/>
</dbReference>
<keyword evidence="6 11" id="KW-0812">Transmembrane</keyword>
<evidence type="ECO:0000256" key="8">
    <source>
        <dbReference type="ARBA" id="ARBA00022989"/>
    </source>
</evidence>
<evidence type="ECO:0000256" key="7">
    <source>
        <dbReference type="ARBA" id="ARBA00022968"/>
    </source>
</evidence>
<dbReference type="FunCoup" id="A7S2X1">
    <property type="interactions" value="19"/>
</dbReference>
<dbReference type="GO" id="GO:0046920">
    <property type="term" value="F:alpha-(1-&gt;3)-fucosyltransferase activity"/>
    <property type="evidence" value="ECO:0000318"/>
    <property type="project" value="GO_Central"/>
</dbReference>
<dbReference type="eggNOG" id="KOG2619">
    <property type="taxonomic scope" value="Eukaryota"/>
</dbReference>
<evidence type="ECO:0000256" key="3">
    <source>
        <dbReference type="ARBA" id="ARBA00008919"/>
    </source>
</evidence>
<keyword evidence="5 11" id="KW-0808">Transferase</keyword>
<keyword evidence="15" id="KW-1185">Reference proteome</keyword>
<gene>
    <name evidence="14" type="ORF">NEMVEDRAFT_v1g102482</name>
</gene>
<comment type="subcellular location">
    <subcellularLocation>
        <location evidence="11">Golgi apparatus</location>
        <location evidence="11">Golgi stack membrane</location>
        <topology evidence="11">Single-pass type II membrane protein</topology>
    </subcellularLocation>
    <subcellularLocation>
        <location evidence="1">Membrane</location>
        <topology evidence="1">Single-pass membrane protein</topology>
    </subcellularLocation>
</comment>
<evidence type="ECO:0000256" key="5">
    <source>
        <dbReference type="ARBA" id="ARBA00022679"/>
    </source>
</evidence>
<keyword evidence="11" id="KW-0333">Golgi apparatus</keyword>